<protein>
    <submittedName>
        <fullName evidence="1">Amidinotransferase</fullName>
    </submittedName>
</protein>
<dbReference type="SUPFAM" id="SSF55909">
    <property type="entry name" value="Pentein"/>
    <property type="match status" value="1"/>
</dbReference>
<organism evidence="1 2">
    <name type="scientific">Nocardioides marmotae</name>
    <dbReference type="NCBI Taxonomy" id="2663857"/>
    <lineage>
        <taxon>Bacteria</taxon>
        <taxon>Bacillati</taxon>
        <taxon>Actinomycetota</taxon>
        <taxon>Actinomycetes</taxon>
        <taxon>Propionibacteriales</taxon>
        <taxon>Nocardioidaceae</taxon>
        <taxon>Nocardioides</taxon>
    </lineage>
</organism>
<dbReference type="Pfam" id="PF19420">
    <property type="entry name" value="DDAH_eukar"/>
    <property type="match status" value="1"/>
</dbReference>
<evidence type="ECO:0000313" key="1">
    <source>
        <dbReference type="EMBL" id="MTB96713.1"/>
    </source>
</evidence>
<keyword evidence="1" id="KW-0808">Transferase</keyword>
<accession>A0A6I3JFE6</accession>
<dbReference type="AlphaFoldDB" id="A0A6I3JFE6"/>
<gene>
    <name evidence="1" type="ORF">GGQ22_16675</name>
</gene>
<comment type="caution">
    <text evidence="1">The sequence shown here is derived from an EMBL/GenBank/DDBJ whole genome shotgun (WGS) entry which is preliminary data.</text>
</comment>
<dbReference type="Gene3D" id="3.75.10.10">
    <property type="entry name" value="L-arginine/glycine Amidinotransferase, Chain A"/>
    <property type="match status" value="1"/>
</dbReference>
<keyword evidence="2" id="KW-1185">Reference proteome</keyword>
<dbReference type="Proteomes" id="UP000433406">
    <property type="component" value="Unassembled WGS sequence"/>
</dbReference>
<dbReference type="EMBL" id="WLCI01000018">
    <property type="protein sequence ID" value="MTB96713.1"/>
    <property type="molecule type" value="Genomic_DNA"/>
</dbReference>
<name>A0A6I3JFE6_9ACTN</name>
<dbReference type="PANTHER" id="PTHR47271">
    <property type="entry name" value="ARGININE DEIMINASE"/>
    <property type="match status" value="1"/>
</dbReference>
<dbReference type="PANTHER" id="PTHR47271:SF2">
    <property type="entry name" value="ARGININE DEIMINASE"/>
    <property type="match status" value="1"/>
</dbReference>
<sequence>MDPAVQPDPERSAAQWAGMVGTLERLGARVDVLAQRPDAPDMVYAMNLGLGLVRPDGSRHVVMSHMRHAERRMEGLTAQPWFAASGATTSYVGRDGVGAHLEAGDAFAYRGDLVVGYGPRTEELALKHLATDLGVRVRGLRITHPGMYHLDLAFCPLDERRAMVCPAALDDASAAALLDLVPEPLVLTEEEALSTFCANSVVVGRTVLMPACPPRVRAQLEAWGFAVVLADVSEFHKGGGSIRCLTNPVDVALGRDLAVVPGGEVLLPD</sequence>
<dbReference type="GO" id="GO:0016740">
    <property type="term" value="F:transferase activity"/>
    <property type="evidence" value="ECO:0007669"/>
    <property type="project" value="UniProtKB-KW"/>
</dbReference>
<evidence type="ECO:0000313" key="2">
    <source>
        <dbReference type="Proteomes" id="UP000433406"/>
    </source>
</evidence>
<dbReference type="GO" id="GO:0019546">
    <property type="term" value="P:L-arginine deiminase pathway"/>
    <property type="evidence" value="ECO:0007669"/>
    <property type="project" value="TreeGrafter"/>
</dbReference>
<proteinExistence type="predicted"/>
<reference evidence="1 2" key="1">
    <citation type="submission" date="2019-10" db="EMBL/GenBank/DDBJ databases">
        <title>Nocardioides novel species isolated from the excrement of Marmot.</title>
        <authorList>
            <person name="Zhang G."/>
        </authorList>
    </citation>
    <scope>NUCLEOTIDE SEQUENCE [LARGE SCALE GENOMIC DNA]</scope>
    <source>
        <strain evidence="2">zg-579</strain>
    </source>
</reference>
<dbReference type="GO" id="GO:0016990">
    <property type="term" value="F:arginine deiminase activity"/>
    <property type="evidence" value="ECO:0007669"/>
    <property type="project" value="TreeGrafter"/>
</dbReference>